<evidence type="ECO:0000256" key="1">
    <source>
        <dbReference type="ARBA" id="ARBA00007118"/>
    </source>
</evidence>
<dbReference type="PANTHER" id="PTHR43673">
    <property type="entry name" value="NAD(P)H NITROREDUCTASE YDGI-RELATED"/>
    <property type="match status" value="1"/>
</dbReference>
<keyword evidence="2" id="KW-0560">Oxidoreductase</keyword>
<evidence type="ECO:0000256" key="2">
    <source>
        <dbReference type="ARBA" id="ARBA00023002"/>
    </source>
</evidence>
<comment type="caution">
    <text evidence="4">The sequence shown here is derived from an EMBL/GenBank/DDBJ whole genome shotgun (WGS) entry which is preliminary data.</text>
</comment>
<name>J9GKM8_9ZZZZ</name>
<evidence type="ECO:0000259" key="3">
    <source>
        <dbReference type="Pfam" id="PF00881"/>
    </source>
</evidence>
<gene>
    <name evidence="4" type="ORF">EVA_03986</name>
</gene>
<dbReference type="GO" id="GO:0016491">
    <property type="term" value="F:oxidoreductase activity"/>
    <property type="evidence" value="ECO:0007669"/>
    <property type="project" value="UniProtKB-KW"/>
</dbReference>
<feature type="domain" description="Nitroreductase" evidence="3">
    <location>
        <begin position="14"/>
        <end position="79"/>
    </location>
</feature>
<accession>J9GKM8</accession>
<dbReference type="Gene3D" id="3.40.109.10">
    <property type="entry name" value="NADH Oxidase"/>
    <property type="match status" value="1"/>
</dbReference>
<proteinExistence type="inferred from homology"/>
<protein>
    <submittedName>
        <fullName evidence="4">Nitroreductase family protein</fullName>
    </submittedName>
</protein>
<sequence length="101" mass="11049">MACYEKGLSGVGSDHQYTNSIGEGWSCFDLGLAVENLCLSAYDKGLGTLIMGMRDEQAIQTLLNIPEQYEVVALIALGHPDMDPPMPARKKVEEVTVFLDK</sequence>
<dbReference type="AlphaFoldDB" id="J9GKM8"/>
<reference evidence="4" key="1">
    <citation type="journal article" date="2012" name="PLoS ONE">
        <title>Gene sets for utilization of primary and secondary nutrition supplies in the distal gut of endangered iberian lynx.</title>
        <authorList>
            <person name="Alcaide M."/>
            <person name="Messina E."/>
            <person name="Richter M."/>
            <person name="Bargiela R."/>
            <person name="Peplies J."/>
            <person name="Huws S.A."/>
            <person name="Newbold C.J."/>
            <person name="Golyshin P.N."/>
            <person name="Simon M.A."/>
            <person name="Lopez G."/>
            <person name="Yakimov M.M."/>
            <person name="Ferrer M."/>
        </authorList>
    </citation>
    <scope>NUCLEOTIDE SEQUENCE</scope>
</reference>
<dbReference type="EMBL" id="AMCI01000763">
    <property type="protein sequence ID" value="EJX07904.1"/>
    <property type="molecule type" value="Genomic_DNA"/>
</dbReference>
<comment type="similarity">
    <text evidence="1">Belongs to the nitroreductase family.</text>
</comment>
<dbReference type="InterPro" id="IPR029479">
    <property type="entry name" value="Nitroreductase"/>
</dbReference>
<organism evidence="4">
    <name type="scientific">gut metagenome</name>
    <dbReference type="NCBI Taxonomy" id="749906"/>
    <lineage>
        <taxon>unclassified sequences</taxon>
        <taxon>metagenomes</taxon>
        <taxon>organismal metagenomes</taxon>
    </lineage>
</organism>
<evidence type="ECO:0000313" key="4">
    <source>
        <dbReference type="EMBL" id="EJX07904.1"/>
    </source>
</evidence>
<dbReference type="Pfam" id="PF00881">
    <property type="entry name" value="Nitroreductase"/>
    <property type="match status" value="1"/>
</dbReference>
<dbReference type="InterPro" id="IPR000415">
    <property type="entry name" value="Nitroreductase-like"/>
</dbReference>
<dbReference type="SUPFAM" id="SSF55469">
    <property type="entry name" value="FMN-dependent nitroreductase-like"/>
    <property type="match status" value="1"/>
</dbReference>
<dbReference type="PANTHER" id="PTHR43673:SF10">
    <property type="entry name" value="NADH DEHYDROGENASE_NAD(P)H NITROREDUCTASE XCC3605-RELATED"/>
    <property type="match status" value="1"/>
</dbReference>